<dbReference type="GO" id="GO:0008270">
    <property type="term" value="F:zinc ion binding"/>
    <property type="evidence" value="ECO:0007669"/>
    <property type="project" value="UniProtKB-KW"/>
</dbReference>
<evidence type="ECO:0000313" key="6">
    <source>
        <dbReference type="EMBL" id="KDR72532.1"/>
    </source>
</evidence>
<dbReference type="HOGENOM" id="CLU_010273_0_0_1"/>
<dbReference type="AlphaFoldDB" id="A0A067SR89"/>
<dbReference type="PROSITE" id="PS01360">
    <property type="entry name" value="ZF_MYND_1"/>
    <property type="match status" value="1"/>
</dbReference>
<sequence>MPLPIPEPEDAFVRQLEILGWKNLIERLRKFFKLPNLGTRSGLKRIHANFDEIYSRMEELYRASENDIKIQGAIVGILARMSLDSILRNKIFEKEETRHLAILALHIVTRQGSADVDVEFANCANRFTKLMRDQPDDDALVQQGVPILTQLIATAVGDTKPGAYPPLLASMDIVGVLKMIMEVVKKPYSDYDSVVGDAMLLLSQLSLHGAAAFKAYPTAISFLAAGMRSKDWSCRCICLCSLLRLNSLEKDNSYPTISDLHQGVETMDSRLPPHLVDIIDEYGSTRSHFRTLAFCHSEFAKAIKVHSQNPDLYAFGLKLASLMMQTRYLIAHSDFTDHIDHAGSQFSWHIDCLALSANVIRAKGTPDERDQADVLDINYLLINNHRPEALAIARQGLERNPEQAYFYNILSHSENPIQALHLAKKGLKCKTITPCVKYALLEYAIENGAYVGSGQLQQTRNLDHPSWKEGIALLTSAIDDAKAYIESAPPDEPYMRNACSWYVLLRILVAPDISPDLSEFDDILKKFGIATQLCDFFGFAPSKDRTILAQQLVIKYYLPGVEEFSDVFTNFYEAKKSNTRAVGRKKTPDDFVNPFKDGYFEDLRQQIPLKHDYRQESAANKEPVNMYQCSWCRNTSVALRKCRRCEQTRYCDKSCQKAHWQEHKKACGLQS</sequence>
<keyword evidence="7" id="KW-1185">Reference proteome</keyword>
<evidence type="ECO:0000256" key="3">
    <source>
        <dbReference type="ARBA" id="ARBA00022833"/>
    </source>
</evidence>
<evidence type="ECO:0000259" key="5">
    <source>
        <dbReference type="PROSITE" id="PS50865"/>
    </source>
</evidence>
<keyword evidence="3" id="KW-0862">Zinc</keyword>
<feature type="domain" description="MYND-type" evidence="5">
    <location>
        <begin position="629"/>
        <end position="667"/>
    </location>
</feature>
<dbReference type="OrthoDB" id="341421at2759"/>
<dbReference type="EMBL" id="KL142388">
    <property type="protein sequence ID" value="KDR72532.1"/>
    <property type="molecule type" value="Genomic_DNA"/>
</dbReference>
<evidence type="ECO:0000313" key="7">
    <source>
        <dbReference type="Proteomes" id="UP000027222"/>
    </source>
</evidence>
<keyword evidence="2 4" id="KW-0863">Zinc-finger</keyword>
<evidence type="ECO:0000256" key="2">
    <source>
        <dbReference type="ARBA" id="ARBA00022771"/>
    </source>
</evidence>
<dbReference type="Proteomes" id="UP000027222">
    <property type="component" value="Unassembled WGS sequence"/>
</dbReference>
<dbReference type="Pfam" id="PF01753">
    <property type="entry name" value="zf-MYND"/>
    <property type="match status" value="1"/>
</dbReference>
<reference evidence="7" key="1">
    <citation type="journal article" date="2014" name="Proc. Natl. Acad. Sci. U.S.A.">
        <title>Extensive sampling of basidiomycete genomes demonstrates inadequacy of the white-rot/brown-rot paradigm for wood decay fungi.</title>
        <authorList>
            <person name="Riley R."/>
            <person name="Salamov A.A."/>
            <person name="Brown D.W."/>
            <person name="Nagy L.G."/>
            <person name="Floudas D."/>
            <person name="Held B.W."/>
            <person name="Levasseur A."/>
            <person name="Lombard V."/>
            <person name="Morin E."/>
            <person name="Otillar R."/>
            <person name="Lindquist E.A."/>
            <person name="Sun H."/>
            <person name="LaButti K.M."/>
            <person name="Schmutz J."/>
            <person name="Jabbour D."/>
            <person name="Luo H."/>
            <person name="Baker S.E."/>
            <person name="Pisabarro A.G."/>
            <person name="Walton J.D."/>
            <person name="Blanchette R.A."/>
            <person name="Henrissat B."/>
            <person name="Martin F."/>
            <person name="Cullen D."/>
            <person name="Hibbett D.S."/>
            <person name="Grigoriev I.V."/>
        </authorList>
    </citation>
    <scope>NUCLEOTIDE SEQUENCE [LARGE SCALE GENOMIC DNA]</scope>
    <source>
        <strain evidence="7">CBS 339.88</strain>
    </source>
</reference>
<proteinExistence type="predicted"/>
<dbReference type="InterPro" id="IPR002893">
    <property type="entry name" value="Znf_MYND"/>
</dbReference>
<dbReference type="SUPFAM" id="SSF48371">
    <property type="entry name" value="ARM repeat"/>
    <property type="match status" value="1"/>
</dbReference>
<evidence type="ECO:0000256" key="4">
    <source>
        <dbReference type="PROSITE-ProRule" id="PRU00134"/>
    </source>
</evidence>
<protein>
    <recommendedName>
        <fullName evidence="5">MYND-type domain-containing protein</fullName>
    </recommendedName>
</protein>
<name>A0A067SR89_GALM3</name>
<dbReference type="SUPFAM" id="SSF144232">
    <property type="entry name" value="HIT/MYND zinc finger-like"/>
    <property type="match status" value="1"/>
</dbReference>
<accession>A0A067SR89</accession>
<evidence type="ECO:0000256" key="1">
    <source>
        <dbReference type="ARBA" id="ARBA00022723"/>
    </source>
</evidence>
<dbReference type="Gene3D" id="6.10.140.2220">
    <property type="match status" value="1"/>
</dbReference>
<dbReference type="PROSITE" id="PS50865">
    <property type="entry name" value="ZF_MYND_2"/>
    <property type="match status" value="1"/>
</dbReference>
<dbReference type="InterPro" id="IPR016024">
    <property type="entry name" value="ARM-type_fold"/>
</dbReference>
<gene>
    <name evidence="6" type="ORF">GALMADRAFT_228823</name>
</gene>
<keyword evidence="1" id="KW-0479">Metal-binding</keyword>
<organism evidence="6 7">
    <name type="scientific">Galerina marginata (strain CBS 339.88)</name>
    <dbReference type="NCBI Taxonomy" id="685588"/>
    <lineage>
        <taxon>Eukaryota</taxon>
        <taxon>Fungi</taxon>
        <taxon>Dikarya</taxon>
        <taxon>Basidiomycota</taxon>
        <taxon>Agaricomycotina</taxon>
        <taxon>Agaricomycetes</taxon>
        <taxon>Agaricomycetidae</taxon>
        <taxon>Agaricales</taxon>
        <taxon>Agaricineae</taxon>
        <taxon>Strophariaceae</taxon>
        <taxon>Galerina</taxon>
    </lineage>
</organism>